<reference evidence="3 4" key="1">
    <citation type="submission" date="2020-07" db="EMBL/GenBank/DDBJ databases">
        <title>Sequencing the genomes of 1000 actinobacteria strains.</title>
        <authorList>
            <person name="Klenk H.-P."/>
        </authorList>
    </citation>
    <scope>NUCLEOTIDE SEQUENCE [LARGE SCALE GENOMIC DNA]</scope>
    <source>
        <strain evidence="3 4">DSM 104001</strain>
    </source>
</reference>
<keyword evidence="3" id="KW-0378">Hydrolase</keyword>
<protein>
    <submittedName>
        <fullName evidence="3">Membrane protease YdiL (CAAX protease family)</fullName>
    </submittedName>
</protein>
<keyword evidence="1" id="KW-0472">Membrane</keyword>
<gene>
    <name evidence="3" type="ORF">GGQ55_001932</name>
</gene>
<dbReference type="PANTHER" id="PTHR35797">
    <property type="entry name" value="PROTEASE-RELATED"/>
    <property type="match status" value="1"/>
</dbReference>
<evidence type="ECO:0000313" key="4">
    <source>
        <dbReference type="Proteomes" id="UP000541969"/>
    </source>
</evidence>
<keyword evidence="4" id="KW-1185">Reference proteome</keyword>
<evidence type="ECO:0000259" key="2">
    <source>
        <dbReference type="Pfam" id="PF02517"/>
    </source>
</evidence>
<feature type="transmembrane region" description="Helical" evidence="1">
    <location>
        <begin position="101"/>
        <end position="120"/>
    </location>
</feature>
<dbReference type="RefSeq" id="WP_179716277.1">
    <property type="nucleotide sequence ID" value="NZ_JACBZT010000001.1"/>
</dbReference>
<evidence type="ECO:0000256" key="1">
    <source>
        <dbReference type="SAM" id="Phobius"/>
    </source>
</evidence>
<dbReference type="Proteomes" id="UP000541969">
    <property type="component" value="Unassembled WGS sequence"/>
</dbReference>
<feature type="domain" description="CAAX prenyl protease 2/Lysostaphin resistance protein A-like" evidence="2">
    <location>
        <begin position="139"/>
        <end position="241"/>
    </location>
</feature>
<dbReference type="GO" id="GO:0006508">
    <property type="term" value="P:proteolysis"/>
    <property type="evidence" value="ECO:0007669"/>
    <property type="project" value="UniProtKB-KW"/>
</dbReference>
<feature type="transmembrane region" description="Helical" evidence="1">
    <location>
        <begin position="226"/>
        <end position="245"/>
    </location>
</feature>
<sequence>MTTSVMPAPAPAQTRRSSPWTEIGVFLGVVVALSATTTTIALTQHADVRHVDSAPPGAQAALYGQALIPLLAAVVARLVTTGTLRRNGWGFRRTSWRSLGTAWAWSLGTTLAAGAIVWVTGAGGFRTAGLDVMVPLGLTVLALPYVLLAIGEDVGWRGLLVTRLAEVAGPRTVVLTSGLVWSAFHWPLILLLGGTPTGVATWWALLWFTVGTTAYGAVLASMQLRWGLWPGVLAHAVGNAVMYHVLEPLTADTGRTNWFATETGLVYGAVMLVSATVFLRFFPLARGAKGGTVAG</sequence>
<feature type="transmembrane region" description="Helical" evidence="1">
    <location>
        <begin position="132"/>
        <end position="151"/>
    </location>
</feature>
<dbReference type="GO" id="GO:0080120">
    <property type="term" value="P:CAAX-box protein maturation"/>
    <property type="evidence" value="ECO:0007669"/>
    <property type="project" value="UniProtKB-ARBA"/>
</dbReference>
<feature type="transmembrane region" description="Helical" evidence="1">
    <location>
        <begin position="62"/>
        <end position="80"/>
    </location>
</feature>
<feature type="transmembrane region" description="Helical" evidence="1">
    <location>
        <begin position="23"/>
        <end position="42"/>
    </location>
</feature>
<organism evidence="3 4">
    <name type="scientific">Petropleomorpha daqingensis</name>
    <dbReference type="NCBI Taxonomy" id="2026353"/>
    <lineage>
        <taxon>Bacteria</taxon>
        <taxon>Bacillati</taxon>
        <taxon>Actinomycetota</taxon>
        <taxon>Actinomycetes</taxon>
        <taxon>Geodermatophilales</taxon>
        <taxon>Geodermatophilaceae</taxon>
        <taxon>Petropleomorpha</taxon>
    </lineage>
</organism>
<dbReference type="PANTHER" id="PTHR35797:SF1">
    <property type="entry name" value="PROTEASE"/>
    <property type="match status" value="1"/>
</dbReference>
<keyword evidence="3" id="KW-0645">Protease</keyword>
<feature type="transmembrane region" description="Helical" evidence="1">
    <location>
        <begin position="172"/>
        <end position="194"/>
    </location>
</feature>
<dbReference type="Pfam" id="PF02517">
    <property type="entry name" value="Rce1-like"/>
    <property type="match status" value="1"/>
</dbReference>
<dbReference type="GO" id="GO:0004175">
    <property type="term" value="F:endopeptidase activity"/>
    <property type="evidence" value="ECO:0007669"/>
    <property type="project" value="UniProtKB-ARBA"/>
</dbReference>
<feature type="transmembrane region" description="Helical" evidence="1">
    <location>
        <begin position="265"/>
        <end position="282"/>
    </location>
</feature>
<keyword evidence="1" id="KW-0812">Transmembrane</keyword>
<dbReference type="EMBL" id="JACBZT010000001">
    <property type="protein sequence ID" value="NYJ05654.1"/>
    <property type="molecule type" value="Genomic_DNA"/>
</dbReference>
<dbReference type="AlphaFoldDB" id="A0A853CD10"/>
<evidence type="ECO:0000313" key="3">
    <source>
        <dbReference type="EMBL" id="NYJ05654.1"/>
    </source>
</evidence>
<dbReference type="InterPro" id="IPR042150">
    <property type="entry name" value="MmRce1-like"/>
</dbReference>
<dbReference type="InterPro" id="IPR003675">
    <property type="entry name" value="Rce1/LyrA-like_dom"/>
</dbReference>
<name>A0A853CD10_9ACTN</name>
<accession>A0A853CD10</accession>
<feature type="transmembrane region" description="Helical" evidence="1">
    <location>
        <begin position="200"/>
        <end position="219"/>
    </location>
</feature>
<proteinExistence type="predicted"/>
<comment type="caution">
    <text evidence="3">The sequence shown here is derived from an EMBL/GenBank/DDBJ whole genome shotgun (WGS) entry which is preliminary data.</text>
</comment>
<keyword evidence="1" id="KW-1133">Transmembrane helix</keyword>